<name>A0A0L0D871_THETB</name>
<reference evidence="2 3" key="1">
    <citation type="submission" date="2010-05" db="EMBL/GenBank/DDBJ databases">
        <title>The Genome Sequence of Thecamonas trahens ATCC 50062.</title>
        <authorList>
            <consortium name="The Broad Institute Genome Sequencing Platform"/>
            <person name="Russ C."/>
            <person name="Cuomo C."/>
            <person name="Shea T."/>
            <person name="Young S.K."/>
            <person name="Zeng Q."/>
            <person name="Koehrsen M."/>
            <person name="Haas B."/>
            <person name="Borodovsky M."/>
            <person name="Guigo R."/>
            <person name="Alvarado L."/>
            <person name="Berlin A."/>
            <person name="Bochicchio J."/>
            <person name="Borenstein D."/>
            <person name="Chapman S."/>
            <person name="Chen Z."/>
            <person name="Freedman E."/>
            <person name="Gellesch M."/>
            <person name="Goldberg J."/>
            <person name="Griggs A."/>
            <person name="Gujja S."/>
            <person name="Heilman E."/>
            <person name="Heiman D."/>
            <person name="Hepburn T."/>
            <person name="Howarth C."/>
            <person name="Jen D."/>
            <person name="Larson L."/>
            <person name="Mehta T."/>
            <person name="Park D."/>
            <person name="Pearson M."/>
            <person name="Roberts A."/>
            <person name="Saif S."/>
            <person name="Shenoy N."/>
            <person name="Sisk P."/>
            <person name="Stolte C."/>
            <person name="Sykes S."/>
            <person name="Thomson T."/>
            <person name="Walk T."/>
            <person name="White J."/>
            <person name="Yandava C."/>
            <person name="Burger G."/>
            <person name="Gray M.W."/>
            <person name="Holland P.W.H."/>
            <person name="King N."/>
            <person name="Lang F.B.F."/>
            <person name="Roger A.J."/>
            <person name="Ruiz-Trillo I."/>
            <person name="Lander E."/>
            <person name="Nusbaum C."/>
        </authorList>
    </citation>
    <scope>NUCLEOTIDE SEQUENCE [LARGE SCALE GENOMIC DNA]</scope>
    <source>
        <strain evidence="2 3">ATCC 50062</strain>
    </source>
</reference>
<gene>
    <name evidence="2" type="ORF">AMSG_04984</name>
</gene>
<dbReference type="EMBL" id="GL349451">
    <property type="protein sequence ID" value="KNC48539.1"/>
    <property type="molecule type" value="Genomic_DNA"/>
</dbReference>
<proteinExistence type="predicted"/>
<evidence type="ECO:0000313" key="2">
    <source>
        <dbReference type="EMBL" id="KNC48539.1"/>
    </source>
</evidence>
<feature type="transmembrane region" description="Helical" evidence="1">
    <location>
        <begin position="208"/>
        <end position="225"/>
    </location>
</feature>
<keyword evidence="1" id="KW-0472">Membrane</keyword>
<keyword evidence="3" id="KW-1185">Reference proteome</keyword>
<keyword evidence="1" id="KW-0812">Transmembrane</keyword>
<dbReference type="Proteomes" id="UP000054408">
    <property type="component" value="Unassembled WGS sequence"/>
</dbReference>
<protein>
    <submittedName>
        <fullName evidence="2">Uncharacterized protein</fullName>
    </submittedName>
</protein>
<dbReference type="AlphaFoldDB" id="A0A0L0D871"/>
<sequence length="226" mass="23079">MSLLAFSSGSATRHPLTLFFLLDAVCHRLAVAFVLAALVALASAQDWKVDKVYTSSTCADNDQIGVSVNQNPFCTASDCAKIGQSNFYSKTTCEAAAPAVSNFPYILRVFDETDPSCDISNVTSIVASTRQCAPQVGGTSNTLTKVGSNIEVAGCSGTNCGQCGSDKTAYPIDTCGEVKTGDTVEGNGYASYVAPAGTSAASSVSPTASILGALVLAVSALFAIVA</sequence>
<organism evidence="2 3">
    <name type="scientific">Thecamonas trahens ATCC 50062</name>
    <dbReference type="NCBI Taxonomy" id="461836"/>
    <lineage>
        <taxon>Eukaryota</taxon>
        <taxon>Apusozoa</taxon>
        <taxon>Apusomonadida</taxon>
        <taxon>Apusomonadidae</taxon>
        <taxon>Thecamonas</taxon>
    </lineage>
</organism>
<evidence type="ECO:0000313" key="3">
    <source>
        <dbReference type="Proteomes" id="UP000054408"/>
    </source>
</evidence>
<keyword evidence="1" id="KW-1133">Transmembrane helix</keyword>
<dbReference type="GeneID" id="25564494"/>
<dbReference type="RefSeq" id="XP_013758646.1">
    <property type="nucleotide sequence ID" value="XM_013903192.1"/>
</dbReference>
<evidence type="ECO:0000256" key="1">
    <source>
        <dbReference type="SAM" id="Phobius"/>
    </source>
</evidence>
<accession>A0A0L0D871</accession>